<name>A0A0S4LA75_9BACT</name>
<keyword evidence="3" id="KW-1185">Reference proteome</keyword>
<organism evidence="2 3">
    <name type="scientific">Candidatus Nitrospira nitrosa</name>
    <dbReference type="NCBI Taxonomy" id="1742972"/>
    <lineage>
        <taxon>Bacteria</taxon>
        <taxon>Pseudomonadati</taxon>
        <taxon>Nitrospirota</taxon>
        <taxon>Nitrospiria</taxon>
        <taxon>Nitrospirales</taxon>
        <taxon>Nitrospiraceae</taxon>
        <taxon>Nitrospira</taxon>
    </lineage>
</organism>
<evidence type="ECO:0000256" key="1">
    <source>
        <dbReference type="SAM" id="Phobius"/>
    </source>
</evidence>
<dbReference type="RefSeq" id="WP_090745325.1">
    <property type="nucleotide sequence ID" value="NZ_CZQA01000001.1"/>
</dbReference>
<dbReference type="AlphaFoldDB" id="A0A0S4LA75"/>
<dbReference type="Proteomes" id="UP000199032">
    <property type="component" value="Unassembled WGS sequence"/>
</dbReference>
<sequence>MHDTDIITIWFWSVSAGVLLTLLMTQMASAPGRRSHAHNPVTAQLEQDAGNEQRDVLVHTAQEPALTLVSTSWAWGIPQAVPDQRARDQDQAA</sequence>
<feature type="transmembrane region" description="Helical" evidence="1">
    <location>
        <begin position="6"/>
        <end position="25"/>
    </location>
</feature>
<proteinExistence type="predicted"/>
<protein>
    <submittedName>
        <fullName evidence="2">Uncharacterized protein</fullName>
    </submittedName>
</protein>
<accession>A0A0S4LA75</accession>
<dbReference type="EMBL" id="CZQA01000001">
    <property type="protein sequence ID" value="CUS33706.1"/>
    <property type="molecule type" value="Genomic_DNA"/>
</dbReference>
<evidence type="ECO:0000313" key="2">
    <source>
        <dbReference type="EMBL" id="CUS33706.1"/>
    </source>
</evidence>
<keyword evidence="1" id="KW-0812">Transmembrane</keyword>
<evidence type="ECO:0000313" key="3">
    <source>
        <dbReference type="Proteomes" id="UP000199032"/>
    </source>
</evidence>
<keyword evidence="1" id="KW-0472">Membrane</keyword>
<gene>
    <name evidence="2" type="ORF">COMA1_11301</name>
</gene>
<keyword evidence="1" id="KW-1133">Transmembrane helix</keyword>
<reference evidence="2 3" key="1">
    <citation type="submission" date="2015-10" db="EMBL/GenBank/DDBJ databases">
        <authorList>
            <person name="Gilbert D.G."/>
        </authorList>
    </citation>
    <scope>NUCLEOTIDE SEQUENCE [LARGE SCALE GENOMIC DNA]</scope>
    <source>
        <strain evidence="2">COMA1</strain>
    </source>
</reference>